<feature type="signal peptide" evidence="1">
    <location>
        <begin position="1"/>
        <end position="33"/>
    </location>
</feature>
<accession>A0A9X3BV57</accession>
<name>A0A9X3BV57_9MYCO</name>
<evidence type="ECO:0000256" key="1">
    <source>
        <dbReference type="SAM" id="SignalP"/>
    </source>
</evidence>
<protein>
    <recommendedName>
        <fullName evidence="4">Secreted protein</fullName>
    </recommendedName>
</protein>
<comment type="caution">
    <text evidence="2">The sequence shown here is derived from an EMBL/GenBank/DDBJ whole genome shotgun (WGS) entry which is preliminary data.</text>
</comment>
<organism evidence="2 3">
    <name type="scientific">[Mycobacterium] manitobense</name>
    <dbReference type="NCBI Taxonomy" id="190147"/>
    <lineage>
        <taxon>Bacteria</taxon>
        <taxon>Bacillati</taxon>
        <taxon>Actinomycetota</taxon>
        <taxon>Actinomycetes</taxon>
        <taxon>Mycobacteriales</taxon>
        <taxon>Mycobacteriaceae</taxon>
        <taxon>Mycolicibacterium</taxon>
    </lineage>
</organism>
<reference evidence="2" key="1">
    <citation type="submission" date="2020-07" db="EMBL/GenBank/DDBJ databases">
        <authorList>
            <person name="Pettersson B.M.F."/>
            <person name="Behra P.R.K."/>
            <person name="Ramesh M."/>
            <person name="Das S."/>
            <person name="Dasgupta S."/>
            <person name="Kirsebom L.A."/>
        </authorList>
    </citation>
    <scope>NUCLEOTIDE SEQUENCE</scope>
    <source>
        <strain evidence="2">DSM 44615</strain>
    </source>
</reference>
<dbReference type="RefSeq" id="WP_264012327.1">
    <property type="nucleotide sequence ID" value="NZ_JACKSJ010000069.1"/>
</dbReference>
<evidence type="ECO:0008006" key="4">
    <source>
        <dbReference type="Google" id="ProtNLM"/>
    </source>
</evidence>
<dbReference type="Proteomes" id="UP001140293">
    <property type="component" value="Unassembled WGS sequence"/>
</dbReference>
<evidence type="ECO:0000313" key="2">
    <source>
        <dbReference type="EMBL" id="MCV7170131.1"/>
    </source>
</evidence>
<feature type="chain" id="PRO_5040894256" description="Secreted protein" evidence="1">
    <location>
        <begin position="34"/>
        <end position="148"/>
    </location>
</feature>
<keyword evidence="1" id="KW-0732">Signal</keyword>
<gene>
    <name evidence="2" type="ORF">H7I41_09405</name>
</gene>
<dbReference type="AlphaFoldDB" id="A0A9X3BV57"/>
<evidence type="ECO:0000313" key="3">
    <source>
        <dbReference type="Proteomes" id="UP001140293"/>
    </source>
</evidence>
<dbReference type="EMBL" id="JACKSJ010000069">
    <property type="protein sequence ID" value="MCV7170131.1"/>
    <property type="molecule type" value="Genomic_DNA"/>
</dbReference>
<keyword evidence="3" id="KW-1185">Reference proteome</keyword>
<sequence>MGGHGTRRFAGAVNSIAVAAGVAGMAAAGTALAAPASANPAVNGRYVFDWYTGAPFKENVTITSCGSDCLTMDFAPDNVVEYRFVNNAWKFTRYKDDAVTCDNGQVVGAEQTTFINPEFTAGQNVASADCGRGVLPMRPAAFNIIRLS</sequence>
<proteinExistence type="predicted"/>
<reference evidence="2" key="2">
    <citation type="journal article" date="2022" name="BMC Genomics">
        <title>Comparative genome analysis of mycobacteria focusing on tRNA and non-coding RNA.</title>
        <authorList>
            <person name="Behra P.R.K."/>
            <person name="Pettersson B.M.F."/>
            <person name="Ramesh M."/>
            <person name="Das S."/>
            <person name="Dasgupta S."/>
            <person name="Kirsebom L.A."/>
        </authorList>
    </citation>
    <scope>NUCLEOTIDE SEQUENCE</scope>
    <source>
        <strain evidence="2">DSM 44615</strain>
    </source>
</reference>